<gene>
    <name evidence="14" type="ORF">HNQ47_001893</name>
</gene>
<keyword evidence="15" id="KW-1185">Reference proteome</keyword>
<dbReference type="Proteomes" id="UP000539953">
    <property type="component" value="Unassembled WGS sequence"/>
</dbReference>
<comment type="subcellular location">
    <subcellularLocation>
        <location evidence="1 10">Cytoplasm</location>
    </subcellularLocation>
</comment>
<proteinExistence type="inferred from homology"/>
<sequence length="373" mass="42094">MKFSINRRFFFNKINMVSRAISVFSPLPALSGIWMDVRKDSIVLTGSDSNITIQTTIYKGEMNNLEIESTGSIVIESKYLSEIVRKLDSEFIDVELIDYTLVQISSPNGKFNLNGIQASEYPEINLERPENHFVLNRDDLTAIVNQTVFACGNDDQRPVLKGVNFHAKGKTLYCSGSDSFRLAYKKIELNEPQDFNITIPTKSLIEVQRSIDETIDAVDVYADTKKIQFIFDKTIFQSRLIDGNYPIVERIIPNQFIAEMRVDTQELAGVIDRTAFIRTDKIHVIKMECSEMVTRIKTASTEIGNSDEVLTDCVYHGDDLRFSCNGTFVTDALKALGGEKVRLQFSANQGPILISNPDDTSTLMIIVPMRSHD</sequence>
<dbReference type="InterPro" id="IPR022634">
    <property type="entry name" value="DNA_polIII_beta_N"/>
</dbReference>
<dbReference type="InterPro" id="IPR022637">
    <property type="entry name" value="DNA_polIII_beta_cen"/>
</dbReference>
<keyword evidence="8 10" id="KW-0239">DNA-directed DNA polymerase</keyword>
<dbReference type="GO" id="GO:0008408">
    <property type="term" value="F:3'-5' exonuclease activity"/>
    <property type="evidence" value="ECO:0007669"/>
    <property type="project" value="InterPro"/>
</dbReference>
<evidence type="ECO:0000256" key="8">
    <source>
        <dbReference type="ARBA" id="ARBA00022932"/>
    </source>
</evidence>
<evidence type="ECO:0000256" key="9">
    <source>
        <dbReference type="ARBA" id="ARBA00023125"/>
    </source>
</evidence>
<dbReference type="Pfam" id="PF00712">
    <property type="entry name" value="DNA_pol3_beta"/>
    <property type="match status" value="1"/>
</dbReference>
<comment type="function">
    <text evidence="10">Confers DNA tethering and processivity to DNA polymerases and other proteins. Acts as a clamp, forming a ring around DNA (a reaction catalyzed by the clamp-loading complex) which diffuses in an ATP-independent manner freely and bidirectionally along dsDNA. Initially characterized for its ability to contact the catalytic subunit of DNA polymerase III (Pol III), a complex, multichain enzyme responsible for most of the replicative synthesis in bacteria; Pol III exhibits 3'-5' exonuclease proofreading activity. The beta chain is required for initiation of replication as well as for processivity of DNA replication.</text>
</comment>
<accession>A0A7W8CYD9</accession>
<dbReference type="GO" id="GO:0009360">
    <property type="term" value="C:DNA polymerase III complex"/>
    <property type="evidence" value="ECO:0007669"/>
    <property type="project" value="InterPro"/>
</dbReference>
<evidence type="ECO:0000256" key="2">
    <source>
        <dbReference type="ARBA" id="ARBA00010752"/>
    </source>
</evidence>
<feature type="domain" description="DNA polymerase III beta sliding clamp central" evidence="12">
    <location>
        <begin position="135"/>
        <end position="246"/>
    </location>
</feature>
<keyword evidence="5 10" id="KW-0808">Transferase</keyword>
<keyword evidence="9" id="KW-0238">DNA-binding</keyword>
<dbReference type="PANTHER" id="PTHR30478">
    <property type="entry name" value="DNA POLYMERASE III SUBUNIT BETA"/>
    <property type="match status" value="1"/>
</dbReference>
<dbReference type="GO" id="GO:0003887">
    <property type="term" value="F:DNA-directed DNA polymerase activity"/>
    <property type="evidence" value="ECO:0007669"/>
    <property type="project" value="UniProtKB-UniRule"/>
</dbReference>
<comment type="similarity">
    <text evidence="2 10">Belongs to the beta sliding clamp family.</text>
</comment>
<dbReference type="InterPro" id="IPR001001">
    <property type="entry name" value="DNA_polIII_beta"/>
</dbReference>
<evidence type="ECO:0000259" key="12">
    <source>
        <dbReference type="Pfam" id="PF02767"/>
    </source>
</evidence>
<evidence type="ECO:0000259" key="11">
    <source>
        <dbReference type="Pfam" id="PF00712"/>
    </source>
</evidence>
<dbReference type="GO" id="GO:0006271">
    <property type="term" value="P:DNA strand elongation involved in DNA replication"/>
    <property type="evidence" value="ECO:0007669"/>
    <property type="project" value="TreeGrafter"/>
</dbReference>
<evidence type="ECO:0000256" key="7">
    <source>
        <dbReference type="ARBA" id="ARBA00022705"/>
    </source>
</evidence>
<name>A0A7W8CYD9_9FIRM</name>
<keyword evidence="6 10" id="KW-0548">Nucleotidyltransferase</keyword>
<dbReference type="CDD" id="cd00140">
    <property type="entry name" value="beta_clamp"/>
    <property type="match status" value="1"/>
</dbReference>
<dbReference type="SMART" id="SM00480">
    <property type="entry name" value="POL3Bc"/>
    <property type="match status" value="1"/>
</dbReference>
<evidence type="ECO:0000256" key="3">
    <source>
        <dbReference type="ARBA" id="ARBA00021035"/>
    </source>
</evidence>
<evidence type="ECO:0000256" key="10">
    <source>
        <dbReference type="PIRNR" id="PIRNR000804"/>
    </source>
</evidence>
<evidence type="ECO:0000256" key="1">
    <source>
        <dbReference type="ARBA" id="ARBA00004496"/>
    </source>
</evidence>
<evidence type="ECO:0000259" key="13">
    <source>
        <dbReference type="Pfam" id="PF02768"/>
    </source>
</evidence>
<evidence type="ECO:0000313" key="14">
    <source>
        <dbReference type="EMBL" id="MBB5183846.1"/>
    </source>
</evidence>
<evidence type="ECO:0000256" key="5">
    <source>
        <dbReference type="ARBA" id="ARBA00022679"/>
    </source>
</evidence>
<keyword evidence="7 10" id="KW-0235">DNA replication</keyword>
<dbReference type="PANTHER" id="PTHR30478:SF0">
    <property type="entry name" value="BETA SLIDING CLAMP"/>
    <property type="match status" value="1"/>
</dbReference>
<dbReference type="InterPro" id="IPR022635">
    <property type="entry name" value="DNA_polIII_beta_C"/>
</dbReference>
<evidence type="ECO:0000256" key="6">
    <source>
        <dbReference type="ARBA" id="ARBA00022695"/>
    </source>
</evidence>
<comment type="subunit">
    <text evidence="10">Forms a ring-shaped head-to-tail homodimer around DNA.</text>
</comment>
<dbReference type="GO" id="GO:0003677">
    <property type="term" value="F:DNA binding"/>
    <property type="evidence" value="ECO:0007669"/>
    <property type="project" value="UniProtKB-UniRule"/>
</dbReference>
<dbReference type="Gene3D" id="3.70.10.10">
    <property type="match status" value="1"/>
</dbReference>
<dbReference type="InterPro" id="IPR046938">
    <property type="entry name" value="DNA_clamp_sf"/>
</dbReference>
<dbReference type="EMBL" id="JACHHK010000009">
    <property type="protein sequence ID" value="MBB5183846.1"/>
    <property type="molecule type" value="Genomic_DNA"/>
</dbReference>
<reference evidence="14 15" key="1">
    <citation type="submission" date="2020-08" db="EMBL/GenBank/DDBJ databases">
        <title>Genomic Encyclopedia of Type Strains, Phase IV (KMG-IV): sequencing the most valuable type-strain genomes for metagenomic binning, comparative biology and taxonomic classification.</title>
        <authorList>
            <person name="Goeker M."/>
        </authorList>
    </citation>
    <scope>NUCLEOTIDE SEQUENCE [LARGE SCALE GENOMIC DNA]</scope>
    <source>
        <strain evidence="14 15">DSM 25799</strain>
    </source>
</reference>
<protein>
    <recommendedName>
        <fullName evidence="3 10">Beta sliding clamp</fullName>
    </recommendedName>
</protein>
<dbReference type="GO" id="GO:0005737">
    <property type="term" value="C:cytoplasm"/>
    <property type="evidence" value="ECO:0007669"/>
    <property type="project" value="UniProtKB-SubCell"/>
</dbReference>
<keyword evidence="4 10" id="KW-0963">Cytoplasm</keyword>
<evidence type="ECO:0000256" key="4">
    <source>
        <dbReference type="ARBA" id="ARBA00022490"/>
    </source>
</evidence>
<dbReference type="SUPFAM" id="SSF55979">
    <property type="entry name" value="DNA clamp"/>
    <property type="match status" value="3"/>
</dbReference>
<dbReference type="RefSeq" id="WP_183329142.1">
    <property type="nucleotide sequence ID" value="NZ_JACHHK010000009.1"/>
</dbReference>
<dbReference type="NCBIfam" id="TIGR00663">
    <property type="entry name" value="dnan"/>
    <property type="match status" value="1"/>
</dbReference>
<feature type="domain" description="DNA polymerase III beta sliding clamp C-terminal" evidence="13">
    <location>
        <begin position="250"/>
        <end position="370"/>
    </location>
</feature>
<dbReference type="Gene3D" id="3.10.150.10">
    <property type="entry name" value="DNA Polymerase III, subunit A, domain 2"/>
    <property type="match status" value="1"/>
</dbReference>
<comment type="caution">
    <text evidence="14">The sequence shown here is derived from an EMBL/GenBank/DDBJ whole genome shotgun (WGS) entry which is preliminary data.</text>
</comment>
<dbReference type="PIRSF" id="PIRSF000804">
    <property type="entry name" value="DNA_pol_III_b"/>
    <property type="match status" value="1"/>
</dbReference>
<dbReference type="AlphaFoldDB" id="A0A7W8CYD9"/>
<dbReference type="Pfam" id="PF02767">
    <property type="entry name" value="DNA_pol3_beta_2"/>
    <property type="match status" value="1"/>
</dbReference>
<organism evidence="14 15">
    <name type="scientific">Catenisphaera adipataccumulans</name>
    <dbReference type="NCBI Taxonomy" id="700500"/>
    <lineage>
        <taxon>Bacteria</taxon>
        <taxon>Bacillati</taxon>
        <taxon>Bacillota</taxon>
        <taxon>Erysipelotrichia</taxon>
        <taxon>Erysipelotrichales</taxon>
        <taxon>Erysipelotrichaceae</taxon>
        <taxon>Catenisphaera</taxon>
    </lineage>
</organism>
<dbReference type="Pfam" id="PF02768">
    <property type="entry name" value="DNA_pol3_beta_3"/>
    <property type="match status" value="1"/>
</dbReference>
<evidence type="ECO:0000313" key="15">
    <source>
        <dbReference type="Proteomes" id="UP000539953"/>
    </source>
</evidence>
<feature type="domain" description="DNA polymerase III beta sliding clamp N-terminal" evidence="11">
    <location>
        <begin position="1"/>
        <end position="124"/>
    </location>
</feature>